<dbReference type="AlphaFoldDB" id="A0A1J5QEH6"/>
<protein>
    <recommendedName>
        <fullName evidence="1">DUF1330 domain-containing protein</fullName>
    </recommendedName>
</protein>
<feature type="domain" description="DUF1330" evidence="1">
    <location>
        <begin position="3"/>
        <end position="96"/>
    </location>
</feature>
<sequence>MAAYLIADTLLTDPELYEEYKLKARPLAEQYGGEYIARGGELAVREADLWQPQRLVIIRFPSSEQANAFYDSAEYQQILGISRQSARRTIVVLEGL</sequence>
<comment type="caution">
    <text evidence="2">The sequence shown here is derived from an EMBL/GenBank/DDBJ whole genome shotgun (WGS) entry which is preliminary data.</text>
</comment>
<proteinExistence type="predicted"/>
<gene>
    <name evidence="2" type="ORF">GALL_399190</name>
</gene>
<reference evidence="2" key="1">
    <citation type="submission" date="2016-10" db="EMBL/GenBank/DDBJ databases">
        <title>Sequence of Gallionella enrichment culture.</title>
        <authorList>
            <person name="Poehlein A."/>
            <person name="Muehling M."/>
            <person name="Daniel R."/>
        </authorList>
    </citation>
    <scope>NUCLEOTIDE SEQUENCE</scope>
</reference>
<dbReference type="Gene3D" id="3.30.70.100">
    <property type="match status" value="1"/>
</dbReference>
<organism evidence="2">
    <name type="scientific">mine drainage metagenome</name>
    <dbReference type="NCBI Taxonomy" id="410659"/>
    <lineage>
        <taxon>unclassified sequences</taxon>
        <taxon>metagenomes</taxon>
        <taxon>ecological metagenomes</taxon>
    </lineage>
</organism>
<evidence type="ECO:0000313" key="2">
    <source>
        <dbReference type="EMBL" id="OIQ78372.1"/>
    </source>
</evidence>
<dbReference type="PANTHER" id="PTHR41521:SF4">
    <property type="entry name" value="BLR0684 PROTEIN"/>
    <property type="match status" value="1"/>
</dbReference>
<dbReference type="InterPro" id="IPR011008">
    <property type="entry name" value="Dimeric_a/b-barrel"/>
</dbReference>
<name>A0A1J5QEH6_9ZZZZ</name>
<dbReference type="PANTHER" id="PTHR41521">
    <property type="match status" value="1"/>
</dbReference>
<dbReference type="EMBL" id="MLJW01001412">
    <property type="protein sequence ID" value="OIQ78372.1"/>
    <property type="molecule type" value="Genomic_DNA"/>
</dbReference>
<dbReference type="Pfam" id="PF07045">
    <property type="entry name" value="DUF1330"/>
    <property type="match status" value="1"/>
</dbReference>
<accession>A0A1J5QEH6</accession>
<dbReference type="InterPro" id="IPR010753">
    <property type="entry name" value="DUF1330"/>
</dbReference>
<evidence type="ECO:0000259" key="1">
    <source>
        <dbReference type="Pfam" id="PF07045"/>
    </source>
</evidence>
<dbReference type="SUPFAM" id="SSF54909">
    <property type="entry name" value="Dimeric alpha+beta barrel"/>
    <property type="match status" value="1"/>
</dbReference>